<dbReference type="STRING" id="555874.SAMN04488065_2665"/>
<dbReference type="InterPro" id="IPR012187">
    <property type="entry name" value="Disulphide_bond_form_BdbC"/>
</dbReference>
<dbReference type="SUPFAM" id="SSF158442">
    <property type="entry name" value="DsbB-like"/>
    <property type="match status" value="1"/>
</dbReference>
<dbReference type="PANTHER" id="PTHR43469:SF1">
    <property type="entry name" value="SPBETA PROPHAGE-DERIVED DISULFIDE BOND FORMATION PROTEIN B"/>
    <property type="match status" value="1"/>
</dbReference>
<dbReference type="InterPro" id="IPR003752">
    <property type="entry name" value="DiS_bond_form_DsbB/BdbC"/>
</dbReference>
<keyword evidence="10" id="KW-0143">Chaperone</keyword>
<comment type="subcellular location">
    <subcellularLocation>
        <location evidence="1">Membrane</location>
        <topology evidence="1">Multi-pass membrane protein</topology>
    </subcellularLocation>
</comment>
<keyword evidence="9" id="KW-1015">Disulfide bond</keyword>
<feature type="transmembrane region" description="Helical" evidence="12">
    <location>
        <begin position="65"/>
        <end position="85"/>
    </location>
</feature>
<dbReference type="GO" id="GO:0015035">
    <property type="term" value="F:protein-disulfide reductase activity"/>
    <property type="evidence" value="ECO:0007669"/>
    <property type="project" value="InterPro"/>
</dbReference>
<evidence type="ECO:0000256" key="8">
    <source>
        <dbReference type="ARBA" id="ARBA00023136"/>
    </source>
</evidence>
<dbReference type="OrthoDB" id="213767at2157"/>
<keyword evidence="4 12" id="KW-0812">Transmembrane</keyword>
<feature type="transmembrane region" description="Helical" evidence="12">
    <location>
        <begin position="105"/>
        <end position="130"/>
    </location>
</feature>
<dbReference type="InterPro" id="IPR023380">
    <property type="entry name" value="DsbB-like_sf"/>
</dbReference>
<keyword evidence="8 12" id="KW-0472">Membrane</keyword>
<evidence type="ECO:0000256" key="4">
    <source>
        <dbReference type="ARBA" id="ARBA00022692"/>
    </source>
</evidence>
<evidence type="ECO:0000256" key="9">
    <source>
        <dbReference type="ARBA" id="ARBA00023157"/>
    </source>
</evidence>
<sequence>MGRNRSQLLLGSVTLIAGIATVGSLWFSLGLELVPCDLCWYQRVLMYPLVIVLGVAAIESRPAVWRTAIPFSVFGGVIAAYHSVLQATSTTCSLNGPCTAVQWQAPVLGFTIPNLSLLAFGLITGALLACTKRVEGDSGSTDSTTTHVE</sequence>
<accession>A0A1H4AA17</accession>
<evidence type="ECO:0000256" key="1">
    <source>
        <dbReference type="ARBA" id="ARBA00004141"/>
    </source>
</evidence>
<keyword evidence="7" id="KW-0560">Oxidoreductase</keyword>
<evidence type="ECO:0000256" key="2">
    <source>
        <dbReference type="ARBA" id="ARBA00007602"/>
    </source>
</evidence>
<dbReference type="EMBL" id="FNQT01000005">
    <property type="protein sequence ID" value="SEA32402.1"/>
    <property type="molecule type" value="Genomic_DNA"/>
</dbReference>
<organism evidence="13 14">
    <name type="scientific">Haloplanus vescus</name>
    <dbReference type="NCBI Taxonomy" id="555874"/>
    <lineage>
        <taxon>Archaea</taxon>
        <taxon>Methanobacteriati</taxon>
        <taxon>Methanobacteriota</taxon>
        <taxon>Stenosarchaea group</taxon>
        <taxon>Halobacteria</taxon>
        <taxon>Halobacteriales</taxon>
        <taxon>Haloferacaceae</taxon>
        <taxon>Haloplanus</taxon>
    </lineage>
</organism>
<evidence type="ECO:0000256" key="3">
    <source>
        <dbReference type="ARBA" id="ARBA00022448"/>
    </source>
</evidence>
<protein>
    <submittedName>
        <fullName evidence="13">Disulfide bond formation protein DsbB</fullName>
    </submittedName>
</protein>
<dbReference type="GO" id="GO:0016020">
    <property type="term" value="C:membrane"/>
    <property type="evidence" value="ECO:0007669"/>
    <property type="project" value="UniProtKB-SubCell"/>
</dbReference>
<evidence type="ECO:0000256" key="12">
    <source>
        <dbReference type="SAM" id="Phobius"/>
    </source>
</evidence>
<gene>
    <name evidence="13" type="ORF">SAMN04488065_2665</name>
</gene>
<proteinExistence type="inferred from homology"/>
<dbReference type="Proteomes" id="UP000236755">
    <property type="component" value="Unassembled WGS sequence"/>
</dbReference>
<feature type="transmembrane region" description="Helical" evidence="12">
    <location>
        <begin position="40"/>
        <end position="58"/>
    </location>
</feature>
<evidence type="ECO:0000256" key="5">
    <source>
        <dbReference type="ARBA" id="ARBA00022982"/>
    </source>
</evidence>
<keyword evidence="6 12" id="KW-1133">Transmembrane helix</keyword>
<keyword evidence="3" id="KW-0813">Transport</keyword>
<dbReference type="GO" id="GO:0006457">
    <property type="term" value="P:protein folding"/>
    <property type="evidence" value="ECO:0007669"/>
    <property type="project" value="InterPro"/>
</dbReference>
<evidence type="ECO:0000313" key="14">
    <source>
        <dbReference type="Proteomes" id="UP000236755"/>
    </source>
</evidence>
<keyword evidence="5" id="KW-0249">Electron transport</keyword>
<evidence type="ECO:0000256" key="7">
    <source>
        <dbReference type="ARBA" id="ARBA00023002"/>
    </source>
</evidence>
<comment type="similarity">
    <text evidence="2">Belongs to the DsbB family. BdbC subfamily.</text>
</comment>
<reference evidence="13 14" key="1">
    <citation type="submission" date="2016-10" db="EMBL/GenBank/DDBJ databases">
        <authorList>
            <person name="de Groot N.N."/>
        </authorList>
    </citation>
    <scope>NUCLEOTIDE SEQUENCE [LARGE SCALE GENOMIC DNA]</scope>
    <source>
        <strain evidence="13 14">CGMCC 1.8712</strain>
    </source>
</reference>
<keyword evidence="11" id="KW-0676">Redox-active center</keyword>
<dbReference type="Gene3D" id="1.20.1550.10">
    <property type="entry name" value="DsbB-like"/>
    <property type="match status" value="1"/>
</dbReference>
<dbReference type="RefSeq" id="WP_092635607.1">
    <property type="nucleotide sequence ID" value="NZ_FNQT01000005.1"/>
</dbReference>
<evidence type="ECO:0000256" key="10">
    <source>
        <dbReference type="ARBA" id="ARBA00023186"/>
    </source>
</evidence>
<evidence type="ECO:0000313" key="13">
    <source>
        <dbReference type="EMBL" id="SEA32402.1"/>
    </source>
</evidence>
<name>A0A1H4AA17_9EURY</name>
<dbReference type="AlphaFoldDB" id="A0A1H4AA17"/>
<evidence type="ECO:0000256" key="11">
    <source>
        <dbReference type="ARBA" id="ARBA00023284"/>
    </source>
</evidence>
<feature type="transmembrane region" description="Helical" evidence="12">
    <location>
        <begin position="7"/>
        <end position="28"/>
    </location>
</feature>
<dbReference type="PANTHER" id="PTHR43469">
    <property type="entry name" value="DISULFIDE FORMATION PROTEIN-RELATED"/>
    <property type="match status" value="1"/>
</dbReference>
<evidence type="ECO:0000256" key="6">
    <source>
        <dbReference type="ARBA" id="ARBA00022989"/>
    </source>
</evidence>
<dbReference type="Pfam" id="PF02600">
    <property type="entry name" value="DsbB"/>
    <property type="match status" value="1"/>
</dbReference>
<keyword evidence="14" id="KW-1185">Reference proteome</keyword>